<protein>
    <recommendedName>
        <fullName evidence="3">Esterase FrsA</fullName>
        <ecNumber evidence="3">3.1.1.1</ecNumber>
    </recommendedName>
</protein>
<keyword evidence="2 3" id="KW-0378">Hydrolase</keyword>
<comment type="similarity">
    <text evidence="3">Belongs to the FrsA family.</text>
</comment>
<dbReference type="PANTHER" id="PTHR22946:SF4">
    <property type="entry name" value="ESTERASE FRSA"/>
    <property type="match status" value="1"/>
</dbReference>
<reference evidence="4 5" key="1">
    <citation type="journal article" date="2019" name="Environ. Microbiol.">
        <title>Species interactions and distinct microbial communities in high Arctic permafrost affected cryosols are associated with the CH4 and CO2 gas fluxes.</title>
        <authorList>
            <person name="Altshuler I."/>
            <person name="Hamel J."/>
            <person name="Turney S."/>
            <person name="Magnuson E."/>
            <person name="Levesque R."/>
            <person name="Greer C."/>
            <person name="Whyte L.G."/>
        </authorList>
    </citation>
    <scope>NUCLEOTIDE SEQUENCE [LARGE SCALE GENOMIC DNA]</scope>
    <source>
        <strain evidence="4 5">E4</strain>
    </source>
</reference>
<dbReference type="PANTHER" id="PTHR22946">
    <property type="entry name" value="DIENELACTONE HYDROLASE DOMAIN-CONTAINING PROTEIN-RELATED"/>
    <property type="match status" value="1"/>
</dbReference>
<sequence length="416" mass="46882">MAPVNLTEKLFKPTFKYPETSTLVNRVHHHYSDTSLHSALEGDSAPSWYRTLNRLIWLWRGVDPIEVEEVLSRIAVSTSKHSDERLLDTVIGYRSGNWIYEWSQQGMVWQQKAQETEDVNLASQYWLNAANFYSIAGYPHLKGDTLAEQAQVLANKAFEQSALHSPYQLKEIDFAIEGGAPITGFLHLPNEGKAPFPTVMVCGGLDTLQCDHQRLFREYLAPRGIAMLTIDMPSIGFSAKWKLTQDTSFLHQQVLAKLVDVAWVDATNVSLVGFRFGANVAVRLAYLEPRRIRAVATLGALVHTLLCDTQCQEKVPDMYMDVLASRLGMSNASDSALKTELNRYSLKTQGLLGRRTSTPILAAYWESDPFSPKEESRLIADSSADGKLLTIKSEPLFRNFDRALHEICDWLTARMR</sequence>
<gene>
    <name evidence="3 4" type="primary">frsA</name>
    <name evidence="4" type="ORF">EAH77_22885</name>
</gene>
<comment type="catalytic activity">
    <reaction evidence="3">
        <text>a carboxylic ester + H2O = an alcohol + a carboxylate + H(+)</text>
        <dbReference type="Rhea" id="RHEA:21164"/>
        <dbReference type="ChEBI" id="CHEBI:15377"/>
        <dbReference type="ChEBI" id="CHEBI:15378"/>
        <dbReference type="ChEBI" id="CHEBI:29067"/>
        <dbReference type="ChEBI" id="CHEBI:30879"/>
        <dbReference type="ChEBI" id="CHEBI:33308"/>
        <dbReference type="EC" id="3.1.1.1"/>
    </reaction>
</comment>
<dbReference type="SUPFAM" id="SSF53474">
    <property type="entry name" value="alpha/beta-Hydrolases"/>
    <property type="match status" value="1"/>
</dbReference>
<dbReference type="Proteomes" id="UP000317663">
    <property type="component" value="Unassembled WGS sequence"/>
</dbReference>
<proteinExistence type="inferred from homology"/>
<keyword evidence="5" id="KW-1185">Reference proteome</keyword>
<evidence type="ECO:0000256" key="2">
    <source>
        <dbReference type="ARBA" id="ARBA00022801"/>
    </source>
</evidence>
<dbReference type="InterPro" id="IPR029058">
    <property type="entry name" value="AB_hydrolase_fold"/>
</dbReference>
<evidence type="ECO:0000256" key="1">
    <source>
        <dbReference type="ARBA" id="ARBA00022487"/>
    </source>
</evidence>
<dbReference type="Gene3D" id="3.40.50.1820">
    <property type="entry name" value="alpha/beta hydrolase"/>
    <property type="match status" value="1"/>
</dbReference>
<dbReference type="OrthoDB" id="5590073at2"/>
<organism evidence="4 5">
    <name type="scientific">Ewingella americana</name>
    <dbReference type="NCBI Taxonomy" id="41202"/>
    <lineage>
        <taxon>Bacteria</taxon>
        <taxon>Pseudomonadati</taxon>
        <taxon>Pseudomonadota</taxon>
        <taxon>Gammaproteobacteria</taxon>
        <taxon>Enterobacterales</taxon>
        <taxon>Yersiniaceae</taxon>
        <taxon>Ewingella</taxon>
    </lineage>
</organism>
<dbReference type="HAMAP" id="MF_01063">
    <property type="entry name" value="FrsA"/>
    <property type="match status" value="1"/>
</dbReference>
<name>A0A502G2Q3_9GAMM</name>
<evidence type="ECO:0000313" key="5">
    <source>
        <dbReference type="Proteomes" id="UP000317663"/>
    </source>
</evidence>
<dbReference type="GO" id="GO:0106435">
    <property type="term" value="F:carboxylesterase activity"/>
    <property type="evidence" value="ECO:0007669"/>
    <property type="project" value="UniProtKB-EC"/>
</dbReference>
<dbReference type="NCBIfam" id="NF003460">
    <property type="entry name" value="PRK05077.1"/>
    <property type="match status" value="1"/>
</dbReference>
<dbReference type="EC" id="3.1.1.1" evidence="3"/>
<dbReference type="InterPro" id="IPR010520">
    <property type="entry name" value="FrsA-like"/>
</dbReference>
<keyword evidence="1 3" id="KW-0719">Serine esterase</keyword>
<dbReference type="InterPro" id="IPR050261">
    <property type="entry name" value="FrsA_esterase"/>
</dbReference>
<dbReference type="InterPro" id="IPR043423">
    <property type="entry name" value="FrsA"/>
</dbReference>
<comment type="function">
    <text evidence="3">Catalyzes the hydrolysis of esters.</text>
</comment>
<dbReference type="AlphaFoldDB" id="A0A502G2Q3"/>
<dbReference type="Pfam" id="PF06500">
    <property type="entry name" value="FrsA-like"/>
    <property type="match status" value="1"/>
</dbReference>
<evidence type="ECO:0000256" key="3">
    <source>
        <dbReference type="HAMAP-Rule" id="MF_01063"/>
    </source>
</evidence>
<comment type="caution">
    <text evidence="4">The sequence shown here is derived from an EMBL/GenBank/DDBJ whole genome shotgun (WGS) entry which is preliminary data.</text>
</comment>
<evidence type="ECO:0000313" key="4">
    <source>
        <dbReference type="EMBL" id="TPG55830.1"/>
    </source>
</evidence>
<dbReference type="EMBL" id="RCZD01000017">
    <property type="protein sequence ID" value="TPG55830.1"/>
    <property type="molecule type" value="Genomic_DNA"/>
</dbReference>
<accession>A0A502G2Q3</accession>
<dbReference type="RefSeq" id="WP_140475378.1">
    <property type="nucleotide sequence ID" value="NZ_RCZD01000017.1"/>
</dbReference>